<dbReference type="GO" id="GO:0005576">
    <property type="term" value="C:extracellular region"/>
    <property type="evidence" value="ECO:0007669"/>
    <property type="project" value="UniProtKB-SubCell"/>
</dbReference>
<dbReference type="Proteomes" id="UP000224006">
    <property type="component" value="Chromosome III"/>
</dbReference>
<dbReference type="EMBL" id="NWUJ01000003">
    <property type="protein sequence ID" value="PFH36463.1"/>
    <property type="molecule type" value="Genomic_DNA"/>
</dbReference>
<dbReference type="KEGG" id="bbes:BESB_046550"/>
<protein>
    <recommendedName>
        <fullName evidence="3">folate gamma-glutamyl hydrolase</fullName>
        <ecNumber evidence="3">3.4.19.9</ecNumber>
    </recommendedName>
</protein>
<evidence type="ECO:0000256" key="8">
    <source>
        <dbReference type="PROSITE-ProRule" id="PRU00607"/>
    </source>
</evidence>
<feature type="compositionally biased region" description="Low complexity" evidence="9">
    <location>
        <begin position="469"/>
        <end position="480"/>
    </location>
</feature>
<evidence type="ECO:0000256" key="6">
    <source>
        <dbReference type="ARBA" id="ARBA00022801"/>
    </source>
</evidence>
<sequence length="773" mass="83118">MPRSGGSFGKASYLAGEGGLLDTCRAGSQRRGGHFLRCSRAWAPRRLASLLQLSVAALILSTCVFDRVPVVAVGGKAATRVSVHTAAAHPTESPDKEFEREFNGLISSDQHPDRRQPHKAEFKRGKGVSVERAEQLCAKAPDAAACIAQQTKEPVLPTTTRRRAALIGVLAQGPVLPFVKGTYRHLLRDEELLPEDGGPSYVSASYVKFIGASGSKAVPVPAFASDAEYRELFEALDGLILPGGEAAINEPSAAYYRAARLFLDWAKEANDSGRYFPVFGICLGFEAMLIWGSGGRFDYFTTDDYRNLDRSRRLTLLPGALEARFFGGRGFSSSEAGDFDSSSDGRLSGDRDARPSPPGASAALPHARSAEEDVSPGLLGDIEAPAAAGNDLGELDDTPGRGSAQEALEVQEPAPGRRLLLLQRGASLGVPPGTRSGGDGGTGMASARVTLVQPLLDGRKRSVAAVSFSAAVSPSAAPVPRRARTSQEGGKPRRSPAEDLRDSGASPESQTARTHRHETEDANSTGSPFFVLSREREADVKEVDDLQIDDLDGAGAAGSADDDLHLVTEEPTGVSPSLEGAEDLFEGGGDALQNVTRAEAIAALLQEQPSSYFHHHRRMTRVEFESDPHLTKNFQLVATARVGDGSNPDGSDEIVAIVEAKGYPFYGFQHHPEKPLFEHCPVAQIPHDMVSRMISLYTAAFVGSEANKSPRAAERFDKEWTRLFERRTPFSTSSPDKPYVFEQVYFFSGSEAALRSGERKEETRGNRLQRLTS</sequence>
<evidence type="ECO:0000256" key="5">
    <source>
        <dbReference type="ARBA" id="ARBA00022729"/>
    </source>
</evidence>
<dbReference type="AlphaFoldDB" id="A0A2A9MLA1"/>
<evidence type="ECO:0000313" key="11">
    <source>
        <dbReference type="Proteomes" id="UP000224006"/>
    </source>
</evidence>
<feature type="region of interest" description="Disordered" evidence="9">
    <location>
        <begin position="335"/>
        <end position="374"/>
    </location>
</feature>
<evidence type="ECO:0000256" key="3">
    <source>
        <dbReference type="ARBA" id="ARBA00012886"/>
    </source>
</evidence>
<keyword evidence="4" id="KW-0964">Secreted</keyword>
<dbReference type="EC" id="3.4.19.9" evidence="3"/>
<keyword evidence="5" id="KW-0732">Signal</keyword>
<evidence type="ECO:0000313" key="10">
    <source>
        <dbReference type="EMBL" id="PFH36463.1"/>
    </source>
</evidence>
<evidence type="ECO:0000256" key="9">
    <source>
        <dbReference type="SAM" id="MobiDB-lite"/>
    </source>
</evidence>
<evidence type="ECO:0000256" key="4">
    <source>
        <dbReference type="ARBA" id="ARBA00022525"/>
    </source>
</evidence>
<comment type="caution">
    <text evidence="10">The sequence shown here is derived from an EMBL/GenBank/DDBJ whole genome shotgun (WGS) entry which is preliminary data.</text>
</comment>
<proteinExistence type="inferred from homology"/>
<dbReference type="VEuPathDB" id="ToxoDB:BESB_046550"/>
<name>A0A2A9MLA1_BESBE</name>
<dbReference type="GeneID" id="40309585"/>
<feature type="region of interest" description="Disordered" evidence="9">
    <location>
        <begin position="469"/>
        <end position="530"/>
    </location>
</feature>
<dbReference type="RefSeq" id="XP_029220472.1">
    <property type="nucleotide sequence ID" value="XM_029363106.1"/>
</dbReference>
<dbReference type="OrthoDB" id="64220at2759"/>
<dbReference type="InterPro" id="IPR011697">
    <property type="entry name" value="Peptidase_C26"/>
</dbReference>
<comment type="subcellular location">
    <subcellularLocation>
        <location evidence="1">Secreted</location>
        <location evidence="1">Extracellular space</location>
    </subcellularLocation>
</comment>
<gene>
    <name evidence="10" type="ORF">BESB_046550</name>
</gene>
<reference evidence="10 11" key="1">
    <citation type="submission" date="2017-09" db="EMBL/GenBank/DDBJ databases">
        <title>Genome sequencing of Besnoitia besnoiti strain Bb-Ger1.</title>
        <authorList>
            <person name="Schares G."/>
            <person name="Venepally P."/>
            <person name="Lorenzi H.A."/>
        </authorList>
    </citation>
    <scope>NUCLEOTIDE SEQUENCE [LARGE SCALE GENOMIC DNA]</scope>
    <source>
        <strain evidence="10 11">Bb-Ger1</strain>
    </source>
</reference>
<evidence type="ECO:0000256" key="7">
    <source>
        <dbReference type="PIRSR" id="PIRSR615527-1"/>
    </source>
</evidence>
<feature type="active site" description="Nucleophile" evidence="7">
    <location>
        <position position="282"/>
    </location>
</feature>
<dbReference type="GO" id="GO:0034722">
    <property type="term" value="F:gamma-glutamyl-peptidase activity"/>
    <property type="evidence" value="ECO:0007669"/>
    <property type="project" value="UniProtKB-EC"/>
</dbReference>
<accession>A0A2A9MLA1</accession>
<dbReference type="InterPro" id="IPR015527">
    <property type="entry name" value="Pept_C26_g-glut_hydrolase"/>
</dbReference>
<feature type="compositionally biased region" description="Low complexity" evidence="9">
    <location>
        <begin position="335"/>
        <end position="346"/>
    </location>
</feature>
<organism evidence="10 11">
    <name type="scientific">Besnoitia besnoiti</name>
    <name type="common">Apicomplexan protozoan</name>
    <dbReference type="NCBI Taxonomy" id="94643"/>
    <lineage>
        <taxon>Eukaryota</taxon>
        <taxon>Sar</taxon>
        <taxon>Alveolata</taxon>
        <taxon>Apicomplexa</taxon>
        <taxon>Conoidasida</taxon>
        <taxon>Coccidia</taxon>
        <taxon>Eucoccidiorida</taxon>
        <taxon>Eimeriorina</taxon>
        <taxon>Sarcocystidae</taxon>
        <taxon>Besnoitia</taxon>
    </lineage>
</organism>
<dbReference type="STRING" id="94643.A0A2A9MLA1"/>
<dbReference type="InterPro" id="IPR029062">
    <property type="entry name" value="Class_I_gatase-like"/>
</dbReference>
<evidence type="ECO:0000256" key="2">
    <source>
        <dbReference type="ARBA" id="ARBA00011083"/>
    </source>
</evidence>
<dbReference type="Gene3D" id="3.40.50.880">
    <property type="match status" value="2"/>
</dbReference>
<comment type="similarity">
    <text evidence="2">Belongs to the peptidase C26 family.</text>
</comment>
<evidence type="ECO:0000256" key="1">
    <source>
        <dbReference type="ARBA" id="ARBA00004239"/>
    </source>
</evidence>
<dbReference type="SUPFAM" id="SSF52317">
    <property type="entry name" value="Class I glutamine amidotransferase-like"/>
    <property type="match status" value="2"/>
</dbReference>
<feature type="compositionally biased region" description="Basic and acidic residues" evidence="9">
    <location>
        <begin position="110"/>
        <end position="125"/>
    </location>
</feature>
<dbReference type="PANTHER" id="PTHR11315">
    <property type="entry name" value="PROTEASE FAMILY C26 GAMMA-GLUTAMYL HYDROLASE"/>
    <property type="match status" value="1"/>
</dbReference>
<dbReference type="Pfam" id="PF07722">
    <property type="entry name" value="Peptidase_C26"/>
    <property type="match status" value="1"/>
</dbReference>
<dbReference type="GO" id="GO:0005773">
    <property type="term" value="C:vacuole"/>
    <property type="evidence" value="ECO:0007669"/>
    <property type="project" value="TreeGrafter"/>
</dbReference>
<keyword evidence="11" id="KW-1185">Reference proteome</keyword>
<keyword evidence="6 10" id="KW-0378">Hydrolase</keyword>
<dbReference type="GO" id="GO:0046900">
    <property type="term" value="P:tetrahydrofolylpolyglutamate metabolic process"/>
    <property type="evidence" value="ECO:0007669"/>
    <property type="project" value="TreeGrafter"/>
</dbReference>
<feature type="region of interest" description="Disordered" evidence="9">
    <location>
        <begin position="106"/>
        <end position="125"/>
    </location>
</feature>
<dbReference type="PANTHER" id="PTHR11315:SF0">
    <property type="entry name" value="FOLATE GAMMA-GLUTAMYL HYDROLASE"/>
    <property type="match status" value="1"/>
</dbReference>
<feature type="region of interest" description="Disordered" evidence="9">
    <location>
        <begin position="388"/>
        <end position="445"/>
    </location>
</feature>
<dbReference type="PROSITE" id="PS51275">
    <property type="entry name" value="PEPTIDASE_C26_GGH"/>
    <property type="match status" value="1"/>
</dbReference>
<comment type="caution">
    <text evidence="8">Lacks conserved residue(s) required for the propagation of feature annotation.</text>
</comment>